<comment type="subcellular location">
    <subcellularLocation>
        <location evidence="2">Endomembrane system</location>
        <topology evidence="2">Multi-pass membrane protein</topology>
    </subcellularLocation>
</comment>
<keyword evidence="10" id="KW-1185">Reference proteome</keyword>
<dbReference type="InterPro" id="IPR001193">
    <property type="entry name" value="MBTPS2"/>
</dbReference>
<evidence type="ECO:0000256" key="5">
    <source>
        <dbReference type="ARBA" id="ARBA00022989"/>
    </source>
</evidence>
<dbReference type="GO" id="GO:0005737">
    <property type="term" value="C:cytoplasm"/>
    <property type="evidence" value="ECO:0007669"/>
    <property type="project" value="TreeGrafter"/>
</dbReference>
<evidence type="ECO:0000256" key="6">
    <source>
        <dbReference type="ARBA" id="ARBA00023136"/>
    </source>
</evidence>
<feature type="transmembrane region" description="Helical" evidence="7">
    <location>
        <begin position="163"/>
        <end position="185"/>
    </location>
</feature>
<dbReference type="OrthoDB" id="9759690at2"/>
<accession>A0A5B9VYY7</accession>
<dbReference type="Gene3D" id="2.40.50.100">
    <property type="match status" value="1"/>
</dbReference>
<dbReference type="KEGG" id="agv:OJF2_14470"/>
<feature type="transmembrane region" description="Helical" evidence="7">
    <location>
        <begin position="401"/>
        <end position="419"/>
    </location>
</feature>
<dbReference type="Proteomes" id="UP000324233">
    <property type="component" value="Chromosome"/>
</dbReference>
<evidence type="ECO:0000259" key="8">
    <source>
        <dbReference type="Pfam" id="PF02163"/>
    </source>
</evidence>
<dbReference type="Gene3D" id="2.40.30.170">
    <property type="match status" value="1"/>
</dbReference>
<dbReference type="PANTHER" id="PTHR13325:SF3">
    <property type="entry name" value="MEMBRANE-BOUND TRANSCRIPTION FACTOR SITE-2 PROTEASE"/>
    <property type="match status" value="1"/>
</dbReference>
<dbReference type="GO" id="GO:0016020">
    <property type="term" value="C:membrane"/>
    <property type="evidence" value="ECO:0007669"/>
    <property type="project" value="InterPro"/>
</dbReference>
<evidence type="ECO:0000256" key="2">
    <source>
        <dbReference type="ARBA" id="ARBA00004127"/>
    </source>
</evidence>
<feature type="transmembrane region" description="Helical" evidence="7">
    <location>
        <begin position="128"/>
        <end position="143"/>
    </location>
</feature>
<evidence type="ECO:0000313" key="10">
    <source>
        <dbReference type="Proteomes" id="UP000324233"/>
    </source>
</evidence>
<feature type="domain" description="Peptidase M50" evidence="8">
    <location>
        <begin position="205"/>
        <end position="293"/>
    </location>
</feature>
<evidence type="ECO:0000256" key="1">
    <source>
        <dbReference type="ARBA" id="ARBA00001947"/>
    </source>
</evidence>
<keyword evidence="6 7" id="KW-0472">Membrane</keyword>
<dbReference type="Pfam" id="PF02163">
    <property type="entry name" value="Peptidase_M50"/>
    <property type="match status" value="1"/>
</dbReference>
<comment type="cofactor">
    <cofactor evidence="1">
        <name>Zn(2+)</name>
        <dbReference type="ChEBI" id="CHEBI:29105"/>
    </cofactor>
</comment>
<reference evidence="9 10" key="1">
    <citation type="submission" date="2019-08" db="EMBL/GenBank/DDBJ databases">
        <title>Deep-cultivation of Planctomycetes and their phenomic and genomic characterization uncovers novel biology.</title>
        <authorList>
            <person name="Wiegand S."/>
            <person name="Jogler M."/>
            <person name="Boedeker C."/>
            <person name="Pinto D."/>
            <person name="Vollmers J."/>
            <person name="Rivas-Marin E."/>
            <person name="Kohn T."/>
            <person name="Peeters S.H."/>
            <person name="Heuer A."/>
            <person name="Rast P."/>
            <person name="Oberbeckmann S."/>
            <person name="Bunk B."/>
            <person name="Jeske O."/>
            <person name="Meyerdierks A."/>
            <person name="Storesund J.E."/>
            <person name="Kallscheuer N."/>
            <person name="Luecker S."/>
            <person name="Lage O.M."/>
            <person name="Pohl T."/>
            <person name="Merkel B.J."/>
            <person name="Hornburger P."/>
            <person name="Mueller R.-W."/>
            <person name="Bruemmer F."/>
            <person name="Labrenz M."/>
            <person name="Spormann A.M."/>
            <person name="Op den Camp H."/>
            <person name="Overmann J."/>
            <person name="Amann R."/>
            <person name="Jetten M.S.M."/>
            <person name="Mascher T."/>
            <person name="Medema M.H."/>
            <person name="Devos D.P."/>
            <person name="Kaster A.-K."/>
            <person name="Ovreas L."/>
            <person name="Rohde M."/>
            <person name="Galperin M.Y."/>
            <person name="Jogler C."/>
        </authorList>
    </citation>
    <scope>NUCLEOTIDE SEQUENCE [LARGE SCALE GENOMIC DNA]</scope>
    <source>
        <strain evidence="9 10">OJF2</strain>
    </source>
</reference>
<evidence type="ECO:0000256" key="3">
    <source>
        <dbReference type="ARBA" id="ARBA00007931"/>
    </source>
</evidence>
<dbReference type="GO" id="GO:0012505">
    <property type="term" value="C:endomembrane system"/>
    <property type="evidence" value="ECO:0007669"/>
    <property type="project" value="UniProtKB-SubCell"/>
</dbReference>
<evidence type="ECO:0000256" key="4">
    <source>
        <dbReference type="ARBA" id="ARBA00022692"/>
    </source>
</evidence>
<sequence length="727" mass="83465">MSAAPSQAPVMPYGQAAEHLCVRLRPDLVVQPQFYEGMTHYVVKDPLALKYFRFKLEEYFLLQQFDGKQNLQDVKKAFEKKYRPQTISIEDLTRFVAQLHEAGIVQIDSPDQAKVLIRRRRKNQWRKFWAFFANILFVKIPVIDPERLLTGMYPYFRWLFTPYFVTASCGLMLAAITLVISQWDLFYGKLPEFQSFFNWWTIFSFWCSLAVVKIIHEFGHGLTAKHFGGEVHEMGMLFLVLTPALYCDVTDSWLLPNKWHRIWISAAGIYVELFLASIATFVWFYSEPGLFNSLAMATMFICSVNTVLFNANPLLRYDGYYVLADWLEIPNLRIKSTQFFSYLIQEKVLGLEVPVQSYLPRSRRWLFVTYAVASYLYRWVVTFSIIYFLSQVLKPYKLQSISYLLAAGSIVPLAGMPIYQMVKFIRTPGRLRKVKKARAAGFAVAAVAIVAAILLIPTPLRIQGTLVLTAAKPEEIYCESEGRLVELLVRDGDEVKEGQVIARLENRDKVKELIQRQGDYAINFAKSNFYNQSFELEHRQLMRQYLRAAEELEPVIAKINEQIGKLTLIAGRDGQVMGLPHPETVGQWLKPGKPFCEVGDPKKLEAHLIIDQSDIDLIRLGRRAWVKVYGRAETTYLSEVSQIAKRSNDEIPQELSHMAGGEIAGKADPKTGQIKPQTAVYEVIIPVANPDLTLQPKLRGFAKIDGGTYTFGWWLWRLINKTFNFTI</sequence>
<proteinExistence type="inferred from homology"/>
<dbReference type="CDD" id="cd05709">
    <property type="entry name" value="S2P-M50"/>
    <property type="match status" value="1"/>
</dbReference>
<protein>
    <submittedName>
        <fullName evidence="9">Peptide zinc metalloprotease protein YydH</fullName>
    </submittedName>
</protein>
<feature type="transmembrane region" description="Helical" evidence="7">
    <location>
        <begin position="197"/>
        <end position="216"/>
    </location>
</feature>
<evidence type="ECO:0000313" key="9">
    <source>
        <dbReference type="EMBL" id="QEH32955.1"/>
    </source>
</evidence>
<evidence type="ECO:0000256" key="7">
    <source>
        <dbReference type="SAM" id="Phobius"/>
    </source>
</evidence>
<keyword evidence="4 7" id="KW-0812">Transmembrane</keyword>
<feature type="transmembrane region" description="Helical" evidence="7">
    <location>
        <begin position="439"/>
        <end position="460"/>
    </location>
</feature>
<dbReference type="PANTHER" id="PTHR13325">
    <property type="entry name" value="PROTEASE M50 MEMBRANE-BOUND TRANSCRIPTION FACTOR SITE 2 PROTEASE"/>
    <property type="match status" value="1"/>
</dbReference>
<keyword evidence="9" id="KW-0482">Metalloprotease</keyword>
<name>A0A5B9VYY7_9BACT</name>
<keyword evidence="9" id="KW-0378">Hydrolase</keyword>
<feature type="transmembrane region" description="Helical" evidence="7">
    <location>
        <begin position="262"/>
        <end position="284"/>
    </location>
</feature>
<dbReference type="RefSeq" id="WP_148592512.1">
    <property type="nucleotide sequence ID" value="NZ_CP042997.1"/>
</dbReference>
<dbReference type="AlphaFoldDB" id="A0A5B9VYY7"/>
<dbReference type="GO" id="GO:0031293">
    <property type="term" value="P:membrane protein intracellular domain proteolysis"/>
    <property type="evidence" value="ECO:0007669"/>
    <property type="project" value="TreeGrafter"/>
</dbReference>
<dbReference type="EMBL" id="CP042997">
    <property type="protein sequence ID" value="QEH32955.1"/>
    <property type="molecule type" value="Genomic_DNA"/>
</dbReference>
<dbReference type="GO" id="GO:0004222">
    <property type="term" value="F:metalloendopeptidase activity"/>
    <property type="evidence" value="ECO:0007669"/>
    <property type="project" value="InterPro"/>
</dbReference>
<comment type="similarity">
    <text evidence="3">Belongs to the peptidase M50B family.</text>
</comment>
<dbReference type="InterPro" id="IPR008915">
    <property type="entry name" value="Peptidase_M50"/>
</dbReference>
<feature type="transmembrane region" description="Helical" evidence="7">
    <location>
        <begin position="365"/>
        <end position="389"/>
    </location>
</feature>
<organism evidence="9 10">
    <name type="scientific">Aquisphaera giovannonii</name>
    <dbReference type="NCBI Taxonomy" id="406548"/>
    <lineage>
        <taxon>Bacteria</taxon>
        <taxon>Pseudomonadati</taxon>
        <taxon>Planctomycetota</taxon>
        <taxon>Planctomycetia</taxon>
        <taxon>Isosphaerales</taxon>
        <taxon>Isosphaeraceae</taxon>
        <taxon>Aquisphaera</taxon>
    </lineage>
</organism>
<gene>
    <name evidence="9" type="primary">yydH</name>
    <name evidence="9" type="ORF">OJF2_14470</name>
</gene>
<feature type="transmembrane region" description="Helical" evidence="7">
    <location>
        <begin position="236"/>
        <end position="255"/>
    </location>
</feature>
<feature type="transmembrane region" description="Helical" evidence="7">
    <location>
        <begin position="290"/>
        <end position="311"/>
    </location>
</feature>
<keyword evidence="9" id="KW-0645">Protease</keyword>
<keyword evidence="5 7" id="KW-1133">Transmembrane helix</keyword>